<feature type="domain" description="Integrase catalytic" evidence="3">
    <location>
        <begin position="106"/>
        <end position="267"/>
    </location>
</feature>
<evidence type="ECO:0000313" key="4">
    <source>
        <dbReference type="EMBL" id="CAA0828951.1"/>
    </source>
</evidence>
<dbReference type="PANTHER" id="PTHR48475:SF2">
    <property type="entry name" value="RIBONUCLEASE H"/>
    <property type="match status" value="1"/>
</dbReference>
<name>A0A9N7N8A1_STRHE</name>
<evidence type="ECO:0000256" key="1">
    <source>
        <dbReference type="SAM" id="Coils"/>
    </source>
</evidence>
<keyword evidence="1" id="KW-0175">Coiled coil</keyword>
<evidence type="ECO:0000313" key="5">
    <source>
        <dbReference type="Proteomes" id="UP001153555"/>
    </source>
</evidence>
<feature type="non-terminal residue" evidence="4">
    <location>
        <position position="1"/>
    </location>
</feature>
<dbReference type="InterPro" id="IPR036397">
    <property type="entry name" value="RNaseH_sf"/>
</dbReference>
<dbReference type="GO" id="GO:0015074">
    <property type="term" value="P:DNA integration"/>
    <property type="evidence" value="ECO:0007669"/>
    <property type="project" value="InterPro"/>
</dbReference>
<dbReference type="InterPro" id="IPR001584">
    <property type="entry name" value="Integrase_cat-core"/>
</dbReference>
<feature type="non-terminal residue" evidence="4">
    <location>
        <position position="348"/>
    </location>
</feature>
<protein>
    <recommendedName>
        <fullName evidence="3">Integrase catalytic domain-containing protein</fullName>
    </recommendedName>
</protein>
<gene>
    <name evidence="4" type="ORF">SHERM_24563</name>
</gene>
<dbReference type="Pfam" id="PF00665">
    <property type="entry name" value="rve"/>
    <property type="match status" value="1"/>
</dbReference>
<dbReference type="SUPFAM" id="SSF53098">
    <property type="entry name" value="Ribonuclease H-like"/>
    <property type="match status" value="1"/>
</dbReference>
<feature type="coiled-coil region" evidence="1">
    <location>
        <begin position="286"/>
        <end position="317"/>
    </location>
</feature>
<dbReference type="PROSITE" id="PS50994">
    <property type="entry name" value="INTEGRASE"/>
    <property type="match status" value="1"/>
</dbReference>
<keyword evidence="5" id="KW-1185">Reference proteome</keyword>
<dbReference type="PANTHER" id="PTHR48475">
    <property type="entry name" value="RIBONUCLEASE H"/>
    <property type="match status" value="1"/>
</dbReference>
<evidence type="ECO:0000256" key="2">
    <source>
        <dbReference type="SAM" id="MobiDB-lite"/>
    </source>
</evidence>
<dbReference type="AlphaFoldDB" id="A0A9N7N8A1"/>
<proteinExistence type="predicted"/>
<reference evidence="4" key="1">
    <citation type="submission" date="2019-12" db="EMBL/GenBank/DDBJ databases">
        <authorList>
            <person name="Scholes J."/>
        </authorList>
    </citation>
    <scope>NUCLEOTIDE SEQUENCE</scope>
</reference>
<dbReference type="EMBL" id="CACSLK010027766">
    <property type="protein sequence ID" value="CAA0828951.1"/>
    <property type="molecule type" value="Genomic_DNA"/>
</dbReference>
<comment type="caution">
    <text evidence="4">The sequence shown here is derived from an EMBL/GenBank/DDBJ whole genome shotgun (WGS) entry which is preliminary data.</text>
</comment>
<dbReference type="GO" id="GO:0003676">
    <property type="term" value="F:nucleic acid binding"/>
    <property type="evidence" value="ECO:0007669"/>
    <property type="project" value="InterPro"/>
</dbReference>
<dbReference type="Proteomes" id="UP001153555">
    <property type="component" value="Unassembled WGS sequence"/>
</dbReference>
<feature type="region of interest" description="Disordered" evidence="2">
    <location>
        <begin position="1"/>
        <end position="30"/>
    </location>
</feature>
<dbReference type="Gene3D" id="3.30.420.10">
    <property type="entry name" value="Ribonuclease H-like superfamily/Ribonuclease H"/>
    <property type="match status" value="1"/>
</dbReference>
<dbReference type="InterPro" id="IPR012337">
    <property type="entry name" value="RNaseH-like_sf"/>
</dbReference>
<accession>A0A9N7N8A1</accession>
<organism evidence="4 5">
    <name type="scientific">Striga hermonthica</name>
    <name type="common">Purple witchweed</name>
    <name type="synonym">Buchnera hermonthica</name>
    <dbReference type="NCBI Taxonomy" id="68872"/>
    <lineage>
        <taxon>Eukaryota</taxon>
        <taxon>Viridiplantae</taxon>
        <taxon>Streptophyta</taxon>
        <taxon>Embryophyta</taxon>
        <taxon>Tracheophyta</taxon>
        <taxon>Spermatophyta</taxon>
        <taxon>Magnoliopsida</taxon>
        <taxon>eudicotyledons</taxon>
        <taxon>Gunneridae</taxon>
        <taxon>Pentapetalae</taxon>
        <taxon>asterids</taxon>
        <taxon>lamiids</taxon>
        <taxon>Lamiales</taxon>
        <taxon>Orobanchaceae</taxon>
        <taxon>Buchnereae</taxon>
        <taxon>Striga</taxon>
    </lineage>
</organism>
<dbReference type="OrthoDB" id="1707424at2759"/>
<sequence>SKNQFDKTKIKRNQPARDGMNPISLPLKSKNQFDKTKIKCNQPARDEMNLISLPLKSKNQFDKTKIKRNKHARDGMNPISLPLKSKNQFDKTKIKRNKHARDGMNPISLPLKSKNQFDKTKIKRNQPARQRKFLIVAVDYFTKWVEAEPLAKITEEKVIQFLYNNICCRFGVPKVLISDNGTQFNGKRVRAWCEKMGIEQHFASVAHPQANGQVEVTNRIILNGLKTRLEKASGAWVDELTSVLWAYRTTPRSTTGETPFSLVYGMEALLPVELELQSQRSSTYDQKQNEELMMTALDTIEELREQASTIVEAYKQRMRAAHDRKVKIRRFQVGDLVWKRVDVLKHVG</sequence>
<evidence type="ECO:0000259" key="3">
    <source>
        <dbReference type="PROSITE" id="PS50994"/>
    </source>
</evidence>